<accession>A0A8H5HL77</accession>
<dbReference type="EMBL" id="JAACJP010000004">
    <property type="protein sequence ID" value="KAF5385307.1"/>
    <property type="molecule type" value="Genomic_DNA"/>
</dbReference>
<dbReference type="Gene3D" id="3.40.630.30">
    <property type="match status" value="1"/>
</dbReference>
<dbReference type="PANTHER" id="PTHR43328:SF1">
    <property type="entry name" value="N-ACETYLTRANSFERASE DOMAIN-CONTAINING PROTEIN"/>
    <property type="match status" value="1"/>
</dbReference>
<dbReference type="PANTHER" id="PTHR43328">
    <property type="entry name" value="ACETYLTRANSFERASE-RELATED"/>
    <property type="match status" value="1"/>
</dbReference>
<organism evidence="2 3">
    <name type="scientific">Tricholomella constricta</name>
    <dbReference type="NCBI Taxonomy" id="117010"/>
    <lineage>
        <taxon>Eukaryota</taxon>
        <taxon>Fungi</taxon>
        <taxon>Dikarya</taxon>
        <taxon>Basidiomycota</taxon>
        <taxon>Agaricomycotina</taxon>
        <taxon>Agaricomycetes</taxon>
        <taxon>Agaricomycetidae</taxon>
        <taxon>Agaricales</taxon>
        <taxon>Tricholomatineae</taxon>
        <taxon>Lyophyllaceae</taxon>
        <taxon>Tricholomella</taxon>
    </lineage>
</organism>
<evidence type="ECO:0000313" key="3">
    <source>
        <dbReference type="Proteomes" id="UP000565441"/>
    </source>
</evidence>
<comment type="caution">
    <text evidence="2">The sequence shown here is derived from an EMBL/GenBank/DDBJ whole genome shotgun (WGS) entry which is preliminary data.</text>
</comment>
<dbReference type="OrthoDB" id="630895at2759"/>
<dbReference type="GO" id="GO:0016747">
    <property type="term" value="F:acyltransferase activity, transferring groups other than amino-acyl groups"/>
    <property type="evidence" value="ECO:0007669"/>
    <property type="project" value="InterPro"/>
</dbReference>
<protein>
    <recommendedName>
        <fullName evidence="1">N-acetyltransferase domain-containing protein</fullName>
    </recommendedName>
</protein>
<dbReference type="AlphaFoldDB" id="A0A8H5HL77"/>
<dbReference type="Proteomes" id="UP000565441">
    <property type="component" value="Unassembled WGS sequence"/>
</dbReference>
<keyword evidence="3" id="KW-1185">Reference proteome</keyword>
<evidence type="ECO:0000259" key="1">
    <source>
        <dbReference type="Pfam" id="PF13302"/>
    </source>
</evidence>
<dbReference type="InterPro" id="IPR000182">
    <property type="entry name" value="GNAT_dom"/>
</dbReference>
<feature type="domain" description="N-acetyltransferase" evidence="1">
    <location>
        <begin position="28"/>
        <end position="218"/>
    </location>
</feature>
<reference evidence="2 3" key="1">
    <citation type="journal article" date="2020" name="ISME J.">
        <title>Uncovering the hidden diversity of litter-decomposition mechanisms in mushroom-forming fungi.</title>
        <authorList>
            <person name="Floudas D."/>
            <person name="Bentzer J."/>
            <person name="Ahren D."/>
            <person name="Johansson T."/>
            <person name="Persson P."/>
            <person name="Tunlid A."/>
        </authorList>
    </citation>
    <scope>NUCLEOTIDE SEQUENCE [LARGE SCALE GENOMIC DNA]</scope>
    <source>
        <strain evidence="2 3">CBS 661.87</strain>
    </source>
</reference>
<dbReference type="InterPro" id="IPR016181">
    <property type="entry name" value="Acyl_CoA_acyltransferase"/>
</dbReference>
<dbReference type="SUPFAM" id="SSF55729">
    <property type="entry name" value="Acyl-CoA N-acyltransferases (Nat)"/>
    <property type="match status" value="1"/>
</dbReference>
<gene>
    <name evidence="2" type="ORF">D9615_001177</name>
</gene>
<dbReference type="Pfam" id="PF13302">
    <property type="entry name" value="Acetyltransf_3"/>
    <property type="match status" value="1"/>
</dbReference>
<name>A0A8H5HL77_9AGAR</name>
<evidence type="ECO:0000313" key="2">
    <source>
        <dbReference type="EMBL" id="KAF5385307.1"/>
    </source>
</evidence>
<sequence length="248" mass="28132">MANPQHHPLELNPRTGEPFLRLKDHKDIIITPPRPDDVVLYPPIMNDPRIYEWLGPPFPYLTEHAEAWYAKVKASSDVVLAELEAARESPDLLLVGGCPVRTIRKVQESGEEVYLGDIGIFRCLDGKLMTPVGIPVDDEQVAEYVETNAALAPGNPQIIWTVGDYIVPSHHGQGIMTDALRTLLWDWAVPRMGVRHIISSTFEGNEGSVKVLQRNGFVRTRLIKNHVQTRGQWRNLNVMEWHRVTNER</sequence>
<proteinExistence type="predicted"/>